<dbReference type="NCBIfam" id="TIGR02608">
    <property type="entry name" value="delta_60_rpt"/>
    <property type="match status" value="12"/>
</dbReference>
<dbReference type="AlphaFoldDB" id="A0A1M5BSZ5"/>
<dbReference type="EMBL" id="FQUU01000011">
    <property type="protein sequence ID" value="SHF45536.1"/>
    <property type="molecule type" value="Genomic_DNA"/>
</dbReference>
<keyword evidence="4" id="KW-1185">Reference proteome</keyword>
<protein>
    <submittedName>
        <fullName evidence="3">Delta-60 repeat domain-containing protein/Por secretion system C-terminal sorting domain-containing protein</fullName>
    </submittedName>
</protein>
<dbReference type="NCBIfam" id="TIGR04183">
    <property type="entry name" value="Por_Secre_tail"/>
    <property type="match status" value="1"/>
</dbReference>
<dbReference type="Gene3D" id="2.80.10.50">
    <property type="match status" value="6"/>
</dbReference>
<dbReference type="RefSeq" id="WP_072835831.1">
    <property type="nucleotide sequence ID" value="NZ_FQUU01000011.1"/>
</dbReference>
<proteinExistence type="predicted"/>
<dbReference type="PANTHER" id="PTHR42754:SF1">
    <property type="entry name" value="LIPOPROTEIN"/>
    <property type="match status" value="1"/>
</dbReference>
<evidence type="ECO:0000313" key="4">
    <source>
        <dbReference type="Proteomes" id="UP000184048"/>
    </source>
</evidence>
<name>A0A1M5BSZ5_9BACT</name>
<evidence type="ECO:0000256" key="1">
    <source>
        <dbReference type="SAM" id="SignalP"/>
    </source>
</evidence>
<evidence type="ECO:0000259" key="2">
    <source>
        <dbReference type="Pfam" id="PF18962"/>
    </source>
</evidence>
<accession>A0A1M5BSZ5</accession>
<dbReference type="SUPFAM" id="SSF101898">
    <property type="entry name" value="NHL repeat"/>
    <property type="match status" value="1"/>
</dbReference>
<gene>
    <name evidence="3" type="ORF">SAMN02745131_02662</name>
</gene>
<evidence type="ECO:0000313" key="3">
    <source>
        <dbReference type="EMBL" id="SHF45536.1"/>
    </source>
</evidence>
<dbReference type="CDD" id="cd00146">
    <property type="entry name" value="PKD"/>
    <property type="match status" value="1"/>
</dbReference>
<dbReference type="InterPro" id="IPR013431">
    <property type="entry name" value="Delta_60_rpt"/>
</dbReference>
<dbReference type="InterPro" id="IPR026444">
    <property type="entry name" value="Secre_tail"/>
</dbReference>
<organism evidence="3 4">
    <name type="scientific">Flavisolibacter ginsengisoli DSM 18119</name>
    <dbReference type="NCBI Taxonomy" id="1121884"/>
    <lineage>
        <taxon>Bacteria</taxon>
        <taxon>Pseudomonadati</taxon>
        <taxon>Bacteroidota</taxon>
        <taxon>Chitinophagia</taxon>
        <taxon>Chitinophagales</taxon>
        <taxon>Chitinophagaceae</taxon>
        <taxon>Flavisolibacter</taxon>
    </lineage>
</organism>
<dbReference type="PANTHER" id="PTHR42754">
    <property type="entry name" value="ENDOGLUCANASE"/>
    <property type="match status" value="1"/>
</dbReference>
<keyword evidence="1" id="KW-0732">Signal</keyword>
<feature type="domain" description="Secretion system C-terminal sorting" evidence="2">
    <location>
        <begin position="971"/>
        <end position="1042"/>
    </location>
</feature>
<feature type="chain" id="PRO_5012635243" evidence="1">
    <location>
        <begin position="22"/>
        <end position="1046"/>
    </location>
</feature>
<dbReference type="Proteomes" id="UP000184048">
    <property type="component" value="Unassembled WGS sequence"/>
</dbReference>
<sequence length="1046" mass="111088">MKKIVMVLILTALFKTIFSQAGNLDPSFGNHGIVRTDFGSREIMYDNQCQQILLSPDGSFYLVFAMNKQTLITHRLTNGALDSAYGEGGYSVPVFIREPKAVMQADGKIIIGGTTQTSDKKDFALARFNTDGTLDNSFSGDGSVTMDFSSTDDSFFGMALQPNGKIVMVGSTYDNVRDRIALARFNSDGTADNSFSGDGKLQTNLIGAAGANGVAIQPDGKIVIAGYFSQSGVIRMALARYLPDGNMDLSFGLNGFQFIVNGWNSVAKAIVIQPDGKIIAGGFTLNNVNVMQFMLVRLNTDGSLDPTFSGDGIQISQMTDNDDLVNAMALQTDGKIVVAGAARTYAYQDFIVARYTADGNLDNSFSSDGFDIPGVNEYQSTAGASASSLVILPSGKIMIAGTYRYSMGIAVAGYHADGTLNNSFGVAGILKDFKHSSRTVYEASAVQPDGKIITAGVTQMSPEALDFIVIRYNKNGSYDMSFSGDGVVMPKFGMGGAEAKAIAIQPDGKIVVAGYFWNGSTGKFDMAVIRLNPDGSPDNSFSGDGQLLMKIRDYTIATDLVIQPDGKIVVGGYTASTNGGIDMALVRYNSDGTLDNTFSGDGMLTVDFGSDDDRVVSLLLQPDGKLMVVGEAQTGKIVLARFNPDGSPDLSFDGDGMVITGDGTFSNAATDGLLQPDGKIVVVGIKDNHFWIERFNSNGSVDNSFSEDGNLEINFNLGNEQATSIVLQPDGKLIIGGYAKGWPLTDMALARVNTDGSLDNSFSTDGKAVIELGWGIDEIHSLSIQGNRLYAAGKTTYGGELGMLAAIQLGCDLTVNIPGAITMKRGVDSNTVYQGYAPAGAITLKAQSTGGAEPYTYLWSNGAVTTSVTVSPTMATTYSVTVTDASGCSQTMSKLINVVDVRCGNKMDKVLVCQVPPGRPSNAHTICVGANAVAAHLNNGSRLGNCSHDASITKRNASDEQMEENAVGIQVYPNPTHSSFTLLYTAVNRSLTDLVVYDVSGRVVEKRNITPGKPLELGAAYRPGIYYVQLTQGEVKTWTKIVKQAW</sequence>
<dbReference type="Gene3D" id="2.60.40.740">
    <property type="match status" value="1"/>
</dbReference>
<reference evidence="3 4" key="1">
    <citation type="submission" date="2016-11" db="EMBL/GenBank/DDBJ databases">
        <authorList>
            <person name="Jaros S."/>
            <person name="Januszkiewicz K."/>
            <person name="Wedrychowicz H."/>
        </authorList>
    </citation>
    <scope>NUCLEOTIDE SEQUENCE [LARGE SCALE GENOMIC DNA]</scope>
    <source>
        <strain evidence="3 4">DSM 18119</strain>
    </source>
</reference>
<dbReference type="Pfam" id="PF17164">
    <property type="entry name" value="DUF5122"/>
    <property type="match status" value="11"/>
</dbReference>
<dbReference type="SUPFAM" id="SSF82171">
    <property type="entry name" value="DPP6 N-terminal domain-like"/>
    <property type="match status" value="1"/>
</dbReference>
<feature type="signal peptide" evidence="1">
    <location>
        <begin position="1"/>
        <end position="21"/>
    </location>
</feature>
<dbReference type="OrthoDB" id="9805017at2"/>
<dbReference type="STRING" id="1121884.SAMN02745131_02662"/>
<dbReference type="Pfam" id="PF18962">
    <property type="entry name" value="Por_Secre_tail"/>
    <property type="match status" value="1"/>
</dbReference>